<dbReference type="Gene3D" id="3.30.1490.150">
    <property type="entry name" value="Hypothetical protein ph0010, domain 2"/>
    <property type="match status" value="1"/>
</dbReference>
<evidence type="ECO:0000259" key="1">
    <source>
        <dbReference type="PROSITE" id="PS51112"/>
    </source>
</evidence>
<dbReference type="NCBIfam" id="TIGR00296">
    <property type="entry name" value="TIGR00296 family protein"/>
    <property type="match status" value="1"/>
</dbReference>
<organism evidence="2 3">
    <name type="scientific">Candidatus Allocopromorpha excrementigallinarum</name>
    <dbReference type="NCBI Taxonomy" id="2840742"/>
    <lineage>
        <taxon>Bacteria</taxon>
        <taxon>Bacillati</taxon>
        <taxon>Bacillota</taxon>
        <taxon>Clostridia</taxon>
        <taxon>Eubacteriales</taxon>
        <taxon>Eubacteriaceae</taxon>
        <taxon>Eubacteriaceae incertae sedis</taxon>
        <taxon>Candidatus Allocopromorpha</taxon>
    </lineage>
</organism>
<dbReference type="Pfam" id="PF01871">
    <property type="entry name" value="AMMECR1"/>
    <property type="match status" value="1"/>
</dbReference>
<dbReference type="Gene3D" id="3.30.700.20">
    <property type="entry name" value="Hypothetical protein ph0010, domain 1"/>
    <property type="match status" value="1"/>
</dbReference>
<dbReference type="InterPro" id="IPR027623">
    <property type="entry name" value="AmmeMemoSam_A"/>
</dbReference>
<dbReference type="Gene3D" id="3.40.830.10">
    <property type="entry name" value="LigB-like"/>
    <property type="match status" value="1"/>
</dbReference>
<dbReference type="InterPro" id="IPR036071">
    <property type="entry name" value="AMMECR1_dom_sf"/>
</dbReference>
<evidence type="ECO:0000313" key="2">
    <source>
        <dbReference type="EMBL" id="HIU26174.1"/>
    </source>
</evidence>
<dbReference type="InterPro" id="IPR004183">
    <property type="entry name" value="Xdiol_dOase_suB"/>
</dbReference>
<dbReference type="PROSITE" id="PS51112">
    <property type="entry name" value="AMMECR1"/>
    <property type="match status" value="1"/>
</dbReference>
<dbReference type="AlphaFoldDB" id="A0A9D1I1F5"/>
<dbReference type="InterPro" id="IPR027485">
    <property type="entry name" value="AMMECR1_N"/>
</dbReference>
<evidence type="ECO:0000313" key="3">
    <source>
        <dbReference type="Proteomes" id="UP000824090"/>
    </source>
</evidence>
<proteinExistence type="predicted"/>
<protein>
    <submittedName>
        <fullName evidence="2">AmmeMemoRadiSam system protein A</fullName>
    </submittedName>
</protein>
<dbReference type="Pfam" id="PF02900">
    <property type="entry name" value="LigB"/>
    <property type="match status" value="1"/>
</dbReference>
<reference evidence="2" key="1">
    <citation type="submission" date="2020-10" db="EMBL/GenBank/DDBJ databases">
        <authorList>
            <person name="Gilroy R."/>
        </authorList>
    </citation>
    <scope>NUCLEOTIDE SEQUENCE</scope>
    <source>
        <strain evidence="2">ChiHcec3-6078</strain>
    </source>
</reference>
<dbReference type="Proteomes" id="UP000824090">
    <property type="component" value="Unassembled WGS sequence"/>
</dbReference>
<sequence>MPIKGGLMAPHPPLIIPEVGRGQERKIQATIDGYYKGAERLASWEPETVVVISPHTVMYADYFHISPGKGAAGDFGQFGAPQVSIKTRYDRELVEALASCAEKEGIPAGTMGERDRRLDHGAMIPLWFLNHFIKDYMTVRIGLSGLPLSLHYRLGRCIQKAAEMCGRRIAVIGSGDLSHKLKEEGPYGFQKEGPQYDERIMEVMEKADFGQLFDFSEDFCEKAAECGHRSFVIMAGALDRLSVRAEKLSYEGIFGVGYGLCTYETAGNAPERDFLGEYEKKVKRDAEKRRAGEDPYVSLARLTVERYVNTGKKITVPEGLPEEMYEKRGGVFVSLKEEGRLRGCIGTVASVRKNLAEEIIENAVSAASRDPRFHEVEPWELDRLVYSVDVLGDAEEIFSLKELDPKRYGVIVTRKGNRGLLLPNLEGVDTVEEQLSIAKRKAGIPERAEDIKIERFEVVRHK</sequence>
<dbReference type="GO" id="GO:0016702">
    <property type="term" value="F:oxidoreductase activity, acting on single donors with incorporation of molecular oxygen, incorporation of two atoms of oxygen"/>
    <property type="evidence" value="ECO:0007669"/>
    <property type="project" value="UniProtKB-ARBA"/>
</dbReference>
<dbReference type="PANTHER" id="PTHR13016:SF0">
    <property type="entry name" value="AMME SYNDROME CANDIDATE GENE 1 PROTEIN"/>
    <property type="match status" value="1"/>
</dbReference>
<dbReference type="CDD" id="cd07951">
    <property type="entry name" value="ED_3B_N_AMMECR1"/>
    <property type="match status" value="1"/>
</dbReference>
<dbReference type="InterPro" id="IPR023473">
    <property type="entry name" value="AMMECR1"/>
</dbReference>
<feature type="domain" description="AMMECR1" evidence="1">
    <location>
        <begin position="291"/>
        <end position="462"/>
    </location>
</feature>
<reference evidence="2" key="2">
    <citation type="journal article" date="2021" name="PeerJ">
        <title>Extensive microbial diversity within the chicken gut microbiome revealed by metagenomics and culture.</title>
        <authorList>
            <person name="Gilroy R."/>
            <person name="Ravi A."/>
            <person name="Getino M."/>
            <person name="Pursley I."/>
            <person name="Horton D.L."/>
            <person name="Alikhan N.F."/>
            <person name="Baker D."/>
            <person name="Gharbi K."/>
            <person name="Hall N."/>
            <person name="Watson M."/>
            <person name="Adriaenssens E.M."/>
            <person name="Foster-Nyarko E."/>
            <person name="Jarju S."/>
            <person name="Secka A."/>
            <person name="Antonio M."/>
            <person name="Oren A."/>
            <person name="Chaudhuri R.R."/>
            <person name="La Ragione R."/>
            <person name="Hildebrand F."/>
            <person name="Pallen M.J."/>
        </authorList>
    </citation>
    <scope>NUCLEOTIDE SEQUENCE</scope>
    <source>
        <strain evidence="2">ChiHcec3-6078</strain>
    </source>
</reference>
<dbReference type="PANTHER" id="PTHR13016">
    <property type="entry name" value="AMMECR1 HOMOLOG"/>
    <property type="match status" value="1"/>
</dbReference>
<name>A0A9D1I1F5_9FIRM</name>
<dbReference type="NCBIfam" id="TIGR04335">
    <property type="entry name" value="AmmeMemoSam_A"/>
    <property type="match status" value="1"/>
</dbReference>
<dbReference type="NCBIfam" id="TIGR04336">
    <property type="entry name" value="AmmeMemoSam_B"/>
    <property type="match status" value="1"/>
</dbReference>
<dbReference type="InterPro" id="IPR002733">
    <property type="entry name" value="AMMECR1_domain"/>
</dbReference>
<accession>A0A9D1I1F5</accession>
<dbReference type="SUPFAM" id="SSF53213">
    <property type="entry name" value="LigB-like"/>
    <property type="match status" value="1"/>
</dbReference>
<comment type="caution">
    <text evidence="2">The sequence shown here is derived from an EMBL/GenBank/DDBJ whole genome shotgun (WGS) entry which is preliminary data.</text>
</comment>
<dbReference type="SUPFAM" id="SSF143447">
    <property type="entry name" value="AMMECR1-like"/>
    <property type="match status" value="1"/>
</dbReference>
<gene>
    <name evidence="2" type="primary">amrA</name>
    <name evidence="2" type="ORF">IAC50_06765</name>
</gene>
<dbReference type="EMBL" id="DVMP01000124">
    <property type="protein sequence ID" value="HIU26174.1"/>
    <property type="molecule type" value="Genomic_DNA"/>
</dbReference>
<dbReference type="GO" id="GO:0008198">
    <property type="term" value="F:ferrous iron binding"/>
    <property type="evidence" value="ECO:0007669"/>
    <property type="project" value="InterPro"/>
</dbReference>